<feature type="transmembrane region" description="Helical" evidence="6">
    <location>
        <begin position="94"/>
        <end position="120"/>
    </location>
</feature>
<evidence type="ECO:0000256" key="1">
    <source>
        <dbReference type="ARBA" id="ARBA00004141"/>
    </source>
</evidence>
<feature type="transmembrane region" description="Helical" evidence="6">
    <location>
        <begin position="140"/>
        <end position="163"/>
    </location>
</feature>
<evidence type="ECO:0000256" key="2">
    <source>
        <dbReference type="ARBA" id="ARBA00022692"/>
    </source>
</evidence>
<proteinExistence type="predicted"/>
<dbReference type="EMBL" id="JADIVZ010000001">
    <property type="protein sequence ID" value="MBF4160353.1"/>
    <property type="molecule type" value="Genomic_DNA"/>
</dbReference>
<dbReference type="PANTHER" id="PTHR33514">
    <property type="entry name" value="PROTEIN ABCI12, CHLOROPLASTIC"/>
    <property type="match status" value="1"/>
</dbReference>
<sequence length="458" mass="49001">MPARPGTSAATPREPRTRRRPRCRPRRGPPTTPRHSRRPPRARTTRAGSPSGWVRSPSCWCWPRRVSRPSGDGGPSDVIGGAARLPRDLHPVAWWVWALGLAAAASSTTNPFSLLVLAGVAVQVALTRRSDQPWGASLRLYLWLGVFIVMMRVVSRVLLGGAFPGGRVLVGLPEIPLPDIAAGIVLLGPVTSDAVLAGLYDGLRLATIVVCVGAANSLANPKRLLRSVPPALYEVGTALVVAVTVLPQLADSVRRVHAAQGLRAGARGRTGRLRRLLVPVLEDALDRSLSMAAGMDARGYGRAGAQTPAQRRRTGALMLAGLCGLVVGTYAVLDTTAPRLLALPMLAVGTLLAAVALRSAGRRVERSRYRPDRWRWPELAVAGSGLVVAFCGWWVNQHDLVRAYPALDIVPAIDLWMLVGGVVAWVGGLCAPDQRRRVRRRSVVAGPVPAGREWEVAS</sequence>
<dbReference type="PANTHER" id="PTHR33514:SF15">
    <property type="entry name" value="COBALT TRANSPORT PROTEIN"/>
    <property type="match status" value="1"/>
</dbReference>
<feature type="region of interest" description="Disordered" evidence="5">
    <location>
        <begin position="1"/>
        <end position="55"/>
    </location>
</feature>
<evidence type="ECO:0000256" key="5">
    <source>
        <dbReference type="SAM" id="MobiDB-lite"/>
    </source>
</evidence>
<dbReference type="Proteomes" id="UP000656804">
    <property type="component" value="Unassembled WGS sequence"/>
</dbReference>
<keyword evidence="2 6" id="KW-0812">Transmembrane</keyword>
<feature type="transmembrane region" description="Helical" evidence="6">
    <location>
        <begin position="378"/>
        <end position="395"/>
    </location>
</feature>
<dbReference type="InterPro" id="IPR003339">
    <property type="entry name" value="ABC/ECF_trnsptr_transmembrane"/>
</dbReference>
<protein>
    <submittedName>
        <fullName evidence="7">Energy-coupling factor transporter transmembrane protein EcfT</fullName>
    </submittedName>
</protein>
<feature type="compositionally biased region" description="Basic residues" evidence="5">
    <location>
        <begin position="16"/>
        <end position="27"/>
    </location>
</feature>
<keyword evidence="3 6" id="KW-1133">Transmembrane helix</keyword>
<evidence type="ECO:0000256" key="3">
    <source>
        <dbReference type="ARBA" id="ARBA00022989"/>
    </source>
</evidence>
<feature type="transmembrane region" description="Helical" evidence="6">
    <location>
        <begin position="175"/>
        <end position="196"/>
    </location>
</feature>
<name>A0A930UT40_9ACTN</name>
<organism evidence="7 8">
    <name type="scientific">Nocardioides acrostichi</name>
    <dbReference type="NCBI Taxonomy" id="2784339"/>
    <lineage>
        <taxon>Bacteria</taxon>
        <taxon>Bacillati</taxon>
        <taxon>Actinomycetota</taxon>
        <taxon>Actinomycetes</taxon>
        <taxon>Propionibacteriales</taxon>
        <taxon>Nocardioidaceae</taxon>
        <taxon>Nocardioides</taxon>
    </lineage>
</organism>
<dbReference type="AlphaFoldDB" id="A0A930UT40"/>
<evidence type="ECO:0000256" key="4">
    <source>
        <dbReference type="ARBA" id="ARBA00023136"/>
    </source>
</evidence>
<dbReference type="GO" id="GO:0005886">
    <property type="term" value="C:plasma membrane"/>
    <property type="evidence" value="ECO:0007669"/>
    <property type="project" value="UniProtKB-ARBA"/>
</dbReference>
<gene>
    <name evidence="7" type="ORF">ISG29_01535</name>
</gene>
<dbReference type="Pfam" id="PF02361">
    <property type="entry name" value="CbiQ"/>
    <property type="match status" value="1"/>
</dbReference>
<evidence type="ECO:0000313" key="8">
    <source>
        <dbReference type="Proteomes" id="UP000656804"/>
    </source>
</evidence>
<evidence type="ECO:0000313" key="7">
    <source>
        <dbReference type="EMBL" id="MBF4160353.1"/>
    </source>
</evidence>
<feature type="compositionally biased region" description="Basic residues" evidence="5">
    <location>
        <begin position="34"/>
        <end position="44"/>
    </location>
</feature>
<feature type="transmembrane region" description="Helical" evidence="6">
    <location>
        <begin position="415"/>
        <end position="432"/>
    </location>
</feature>
<evidence type="ECO:0000256" key="6">
    <source>
        <dbReference type="SAM" id="Phobius"/>
    </source>
</evidence>
<accession>A0A930UT40</accession>
<comment type="subcellular location">
    <subcellularLocation>
        <location evidence="1">Membrane</location>
        <topology evidence="1">Multi-pass membrane protein</topology>
    </subcellularLocation>
</comment>
<feature type="transmembrane region" description="Helical" evidence="6">
    <location>
        <begin position="339"/>
        <end position="357"/>
    </location>
</feature>
<feature type="transmembrane region" description="Helical" evidence="6">
    <location>
        <begin position="316"/>
        <end position="333"/>
    </location>
</feature>
<keyword evidence="4 6" id="KW-0472">Membrane</keyword>
<dbReference type="CDD" id="cd16914">
    <property type="entry name" value="EcfT"/>
    <property type="match status" value="1"/>
</dbReference>
<comment type="caution">
    <text evidence="7">The sequence shown here is derived from an EMBL/GenBank/DDBJ whole genome shotgun (WGS) entry which is preliminary data.</text>
</comment>
<keyword evidence="8" id="KW-1185">Reference proteome</keyword>
<reference evidence="7" key="1">
    <citation type="submission" date="2020-11" db="EMBL/GenBank/DDBJ databases">
        <title>Nocardioides sp. CBS4Y-1, whole genome shotgun sequence.</title>
        <authorList>
            <person name="Tuo L."/>
        </authorList>
    </citation>
    <scope>NUCLEOTIDE SEQUENCE</scope>
    <source>
        <strain evidence="7">CBS4Y-1</strain>
    </source>
</reference>